<dbReference type="InterPro" id="IPR013762">
    <property type="entry name" value="Integrase-like_cat_sf"/>
</dbReference>
<dbReference type="GO" id="GO:0015074">
    <property type="term" value="P:DNA integration"/>
    <property type="evidence" value="ECO:0007669"/>
    <property type="project" value="InterPro"/>
</dbReference>
<dbReference type="RefSeq" id="XP_009051297.1">
    <property type="nucleotide sequence ID" value="XM_009053049.1"/>
</dbReference>
<evidence type="ECO:0000313" key="2">
    <source>
        <dbReference type="EMBL" id="ESO98027.1"/>
    </source>
</evidence>
<dbReference type="Proteomes" id="UP000030746">
    <property type="component" value="Unassembled WGS sequence"/>
</dbReference>
<accession>V4ALN1</accession>
<dbReference type="SUPFAM" id="SSF56349">
    <property type="entry name" value="DNA breaking-rejoining enzymes"/>
    <property type="match status" value="1"/>
</dbReference>
<dbReference type="HOGENOM" id="CLU_1322235_0_0_1"/>
<sequence length="208" mass="23982">MCVLQSALKANGSPLNIFEDRDFLQTKTPLDAVMKERSAVGLCASNRKSADIITIDEENTLWQMGLLGTDNPKKLLNTVLYLTALKTLPNQLSISPQWLIINPMVNGLVRYQLVTIHYYQFIIKQMCAYAGFQGNRSNHSLWATTATRLFRARVYEQLICEQTGHRSNVVRLYKRTSDEQLAEMSDAIKAQQWRKLYLPRQFLFCLRF</sequence>
<dbReference type="InterPro" id="IPR011010">
    <property type="entry name" value="DNA_brk_join_enz"/>
</dbReference>
<evidence type="ECO:0000256" key="1">
    <source>
        <dbReference type="ARBA" id="ARBA00023172"/>
    </source>
</evidence>
<keyword evidence="1" id="KW-0233">DNA recombination</keyword>
<dbReference type="Gene3D" id="1.10.443.10">
    <property type="entry name" value="Intergrase catalytic core"/>
    <property type="match status" value="1"/>
</dbReference>
<reference evidence="2 3" key="1">
    <citation type="journal article" date="2013" name="Nature">
        <title>Insights into bilaterian evolution from three spiralian genomes.</title>
        <authorList>
            <person name="Simakov O."/>
            <person name="Marletaz F."/>
            <person name="Cho S.J."/>
            <person name="Edsinger-Gonzales E."/>
            <person name="Havlak P."/>
            <person name="Hellsten U."/>
            <person name="Kuo D.H."/>
            <person name="Larsson T."/>
            <person name="Lv J."/>
            <person name="Arendt D."/>
            <person name="Savage R."/>
            <person name="Osoegawa K."/>
            <person name="de Jong P."/>
            <person name="Grimwood J."/>
            <person name="Chapman J.A."/>
            <person name="Shapiro H."/>
            <person name="Aerts A."/>
            <person name="Otillar R.P."/>
            <person name="Terry A.Y."/>
            <person name="Boore J.L."/>
            <person name="Grigoriev I.V."/>
            <person name="Lindberg D.R."/>
            <person name="Seaver E.C."/>
            <person name="Weisblat D.A."/>
            <person name="Putnam N.H."/>
            <person name="Rokhsar D.S."/>
        </authorList>
    </citation>
    <scope>NUCLEOTIDE SEQUENCE [LARGE SCALE GENOMIC DNA]</scope>
</reference>
<dbReference type="GO" id="GO:0003677">
    <property type="term" value="F:DNA binding"/>
    <property type="evidence" value="ECO:0007669"/>
    <property type="project" value="InterPro"/>
</dbReference>
<proteinExistence type="predicted"/>
<dbReference type="CTD" id="20242748"/>
<protein>
    <recommendedName>
        <fullName evidence="4">DUF3504 domain-containing protein</fullName>
    </recommendedName>
</protein>
<dbReference type="EMBL" id="KB201292">
    <property type="protein sequence ID" value="ESO98027.1"/>
    <property type="molecule type" value="Genomic_DNA"/>
</dbReference>
<dbReference type="GO" id="GO:0006310">
    <property type="term" value="P:DNA recombination"/>
    <property type="evidence" value="ECO:0007669"/>
    <property type="project" value="UniProtKB-KW"/>
</dbReference>
<dbReference type="GeneID" id="20242748"/>
<keyword evidence="3" id="KW-1185">Reference proteome</keyword>
<name>V4ALN1_LOTGI</name>
<organism evidence="2 3">
    <name type="scientific">Lottia gigantea</name>
    <name type="common">Giant owl limpet</name>
    <dbReference type="NCBI Taxonomy" id="225164"/>
    <lineage>
        <taxon>Eukaryota</taxon>
        <taxon>Metazoa</taxon>
        <taxon>Spiralia</taxon>
        <taxon>Lophotrochozoa</taxon>
        <taxon>Mollusca</taxon>
        <taxon>Gastropoda</taxon>
        <taxon>Patellogastropoda</taxon>
        <taxon>Lottioidea</taxon>
        <taxon>Lottiidae</taxon>
        <taxon>Lottia</taxon>
    </lineage>
</organism>
<evidence type="ECO:0000313" key="3">
    <source>
        <dbReference type="Proteomes" id="UP000030746"/>
    </source>
</evidence>
<dbReference type="AlphaFoldDB" id="V4ALN1"/>
<evidence type="ECO:0008006" key="4">
    <source>
        <dbReference type="Google" id="ProtNLM"/>
    </source>
</evidence>
<gene>
    <name evidence="2" type="ORF">LOTGIDRAFT_174465</name>
</gene>
<dbReference type="KEGG" id="lgi:LOTGIDRAFT_174465"/>